<reference evidence="9" key="1">
    <citation type="submission" date="2018-06" db="EMBL/GenBank/DDBJ databases">
        <authorList>
            <person name="Khan S.A."/>
        </authorList>
    </citation>
    <scope>NUCLEOTIDE SEQUENCE [LARGE SCALE GENOMIC DNA]</scope>
    <source>
        <strain evidence="9">DB-1506</strain>
    </source>
</reference>
<dbReference type="RefSeq" id="WP_111469702.1">
    <property type="nucleotide sequence ID" value="NZ_QLIX01000006.1"/>
</dbReference>
<dbReference type="InterPro" id="IPR018165">
    <property type="entry name" value="Ala-tRNA-synth_IIc_core"/>
</dbReference>
<protein>
    <recommendedName>
        <fullName evidence="3">Alanine--tRNA ligase</fullName>
    </recommendedName>
    <alternativeName>
        <fullName evidence="6">Alanyl-tRNA synthetase</fullName>
    </alternativeName>
</protein>
<dbReference type="SUPFAM" id="SSF55186">
    <property type="entry name" value="ThrRS/AlaRS common domain"/>
    <property type="match status" value="1"/>
</dbReference>
<proteinExistence type="predicted"/>
<evidence type="ECO:0000256" key="2">
    <source>
        <dbReference type="ARBA" id="ARBA00004496"/>
    </source>
</evidence>
<dbReference type="InterPro" id="IPR051335">
    <property type="entry name" value="Alanyl-tRNA_Editing_Enzymes"/>
</dbReference>
<dbReference type="Pfam" id="PF01411">
    <property type="entry name" value="tRNA-synt_2c"/>
    <property type="match status" value="1"/>
</dbReference>
<evidence type="ECO:0000313" key="9">
    <source>
        <dbReference type="Proteomes" id="UP000249065"/>
    </source>
</evidence>
<dbReference type="InterPro" id="IPR018164">
    <property type="entry name" value="Ala-tRNA-synth_IIc_N"/>
</dbReference>
<dbReference type="GO" id="GO:0003676">
    <property type="term" value="F:nucleic acid binding"/>
    <property type="evidence" value="ECO:0007669"/>
    <property type="project" value="InterPro"/>
</dbReference>
<comment type="caution">
    <text evidence="8">The sequence shown here is derived from an EMBL/GenBank/DDBJ whole genome shotgun (WGS) entry which is preliminary data.</text>
</comment>
<dbReference type="PANTHER" id="PTHR43462:SF1">
    <property type="entry name" value="ALANYL-TRNA EDITING PROTEIN AARSD1"/>
    <property type="match status" value="1"/>
</dbReference>
<keyword evidence="4" id="KW-0479">Metal-binding</keyword>
<dbReference type="PANTHER" id="PTHR43462">
    <property type="entry name" value="ALANYL-TRNA EDITING PROTEIN"/>
    <property type="match status" value="1"/>
</dbReference>
<organism evidence="8 9">
    <name type="scientific">Roseicella frigidaeris</name>
    <dbReference type="NCBI Taxonomy" id="2230885"/>
    <lineage>
        <taxon>Bacteria</taxon>
        <taxon>Pseudomonadati</taxon>
        <taxon>Pseudomonadota</taxon>
        <taxon>Alphaproteobacteria</taxon>
        <taxon>Acetobacterales</taxon>
        <taxon>Roseomonadaceae</taxon>
        <taxon>Roseicella</taxon>
    </lineage>
</organism>
<dbReference type="GO" id="GO:0005737">
    <property type="term" value="C:cytoplasm"/>
    <property type="evidence" value="ECO:0007669"/>
    <property type="project" value="UniProtKB-SubCell"/>
</dbReference>
<dbReference type="GO" id="GO:0005524">
    <property type="term" value="F:ATP binding"/>
    <property type="evidence" value="ECO:0007669"/>
    <property type="project" value="InterPro"/>
</dbReference>
<dbReference type="GO" id="GO:0046872">
    <property type="term" value="F:metal ion binding"/>
    <property type="evidence" value="ECO:0007669"/>
    <property type="project" value="UniProtKB-KW"/>
</dbReference>
<dbReference type="Proteomes" id="UP000249065">
    <property type="component" value="Unassembled WGS sequence"/>
</dbReference>
<evidence type="ECO:0000256" key="6">
    <source>
        <dbReference type="ARBA" id="ARBA00032577"/>
    </source>
</evidence>
<dbReference type="GO" id="GO:0002161">
    <property type="term" value="F:aminoacyl-tRNA deacylase activity"/>
    <property type="evidence" value="ECO:0007669"/>
    <property type="project" value="UniProtKB-ARBA"/>
</dbReference>
<gene>
    <name evidence="8" type="ORF">DOO78_10405</name>
</gene>
<evidence type="ECO:0000313" key="8">
    <source>
        <dbReference type="EMBL" id="RAI58950.1"/>
    </source>
</evidence>
<evidence type="ECO:0000256" key="4">
    <source>
        <dbReference type="ARBA" id="ARBA00022723"/>
    </source>
</evidence>
<evidence type="ECO:0000256" key="3">
    <source>
        <dbReference type="ARBA" id="ARBA00017959"/>
    </source>
</evidence>
<dbReference type="EMBL" id="QLIX01000006">
    <property type="protein sequence ID" value="RAI58950.1"/>
    <property type="molecule type" value="Genomic_DNA"/>
</dbReference>
<dbReference type="InterPro" id="IPR012947">
    <property type="entry name" value="tRNA_SAD"/>
</dbReference>
<dbReference type="SMART" id="SM00863">
    <property type="entry name" value="tRNA_SAD"/>
    <property type="match status" value="1"/>
</dbReference>
<keyword evidence="5" id="KW-0862">Zinc</keyword>
<dbReference type="Pfam" id="PF07973">
    <property type="entry name" value="tRNA_SAD"/>
    <property type="match status" value="1"/>
</dbReference>
<evidence type="ECO:0000256" key="1">
    <source>
        <dbReference type="ARBA" id="ARBA00001947"/>
    </source>
</evidence>
<dbReference type="GO" id="GO:0006419">
    <property type="term" value="P:alanyl-tRNA aminoacylation"/>
    <property type="evidence" value="ECO:0007669"/>
    <property type="project" value="InterPro"/>
</dbReference>
<dbReference type="PROSITE" id="PS50860">
    <property type="entry name" value="AA_TRNA_LIGASE_II_ALA"/>
    <property type="match status" value="1"/>
</dbReference>
<dbReference type="InterPro" id="IPR018163">
    <property type="entry name" value="Thr/Ala-tRNA-synth_IIc_edit"/>
</dbReference>
<comment type="cofactor">
    <cofactor evidence="1">
        <name>Zn(2+)</name>
        <dbReference type="ChEBI" id="CHEBI:29105"/>
    </cofactor>
</comment>
<comment type="subcellular location">
    <subcellularLocation>
        <location evidence="2">Cytoplasm</location>
    </subcellularLocation>
</comment>
<sequence>MTTELLFRTDAYCAEAGATVLAAGPEGILLDRTPFYAQGGGQPGDAGTLRWPGGETPILRAVKGPEETVLHLPADGAPLPAVGTPVTARLDWAPRHRHMRMHTALHLLCSLLPGAGVTGGQIGTERSRLDFDLAEPPGRDWLTEALNRLVGEDHPVGERWITEAELDANPGLVRTLSVQPPRGAGRIRLVRIGPEAAPVDLQPCGGTHVRRTGEIGRVEVAKLENKGKQNRRVYLVLPDPAAEGAAGGAA</sequence>
<feature type="domain" description="Alanyl-transfer RNA synthetases family profile" evidence="7">
    <location>
        <begin position="1"/>
        <end position="247"/>
    </location>
</feature>
<keyword evidence="9" id="KW-1185">Reference proteome</keyword>
<evidence type="ECO:0000256" key="5">
    <source>
        <dbReference type="ARBA" id="ARBA00022833"/>
    </source>
</evidence>
<dbReference type="GO" id="GO:0004813">
    <property type="term" value="F:alanine-tRNA ligase activity"/>
    <property type="evidence" value="ECO:0007669"/>
    <property type="project" value="InterPro"/>
</dbReference>
<accession>A0A327M7N5</accession>
<dbReference type="InterPro" id="IPR009000">
    <property type="entry name" value="Transl_B-barrel_sf"/>
</dbReference>
<name>A0A327M7N5_9PROT</name>
<dbReference type="AlphaFoldDB" id="A0A327M7N5"/>
<evidence type="ECO:0000259" key="7">
    <source>
        <dbReference type="PROSITE" id="PS50860"/>
    </source>
</evidence>
<dbReference type="Gene3D" id="2.40.30.130">
    <property type="match status" value="1"/>
</dbReference>
<dbReference type="OrthoDB" id="9812949at2"/>
<dbReference type="Gene3D" id="3.30.980.10">
    <property type="entry name" value="Threonyl-trna Synthetase, Chain A, domain 2"/>
    <property type="match status" value="1"/>
</dbReference>
<dbReference type="SUPFAM" id="SSF50447">
    <property type="entry name" value="Translation proteins"/>
    <property type="match status" value="1"/>
</dbReference>